<dbReference type="Proteomes" id="UP001056120">
    <property type="component" value="Linkage Group LG02"/>
</dbReference>
<comment type="caution">
    <text evidence="1">The sequence shown here is derived from an EMBL/GenBank/DDBJ whole genome shotgun (WGS) entry which is preliminary data.</text>
</comment>
<protein>
    <submittedName>
        <fullName evidence="1">Uncharacterized protein</fullName>
    </submittedName>
</protein>
<evidence type="ECO:0000313" key="2">
    <source>
        <dbReference type="Proteomes" id="UP001056120"/>
    </source>
</evidence>
<dbReference type="EMBL" id="CM042019">
    <property type="protein sequence ID" value="KAI3824208.1"/>
    <property type="molecule type" value="Genomic_DNA"/>
</dbReference>
<sequence>MTVAVVNDGCDGGGYSKGRQEKLTTTLFMVVQRARWMQEKLTTTMVIDGCDGECDGGDRAQRAVDLVGGFLMAFTTAMLSWNVLEFGGLMKGELGNAKEAIRWATDYLLKAAAQPDVIYPLMDNLEAQTYETFEKGSVKYIQINDLLKRDLGKIVAAASRDCKQKQKLHKRQNEKQSWKLLLKREGKGNLRGNQPAKLYKNNG</sequence>
<gene>
    <name evidence="1" type="ORF">L1987_05658</name>
</gene>
<accession>A0ACB9JW85</accession>
<proteinExistence type="predicted"/>
<organism evidence="1 2">
    <name type="scientific">Smallanthus sonchifolius</name>
    <dbReference type="NCBI Taxonomy" id="185202"/>
    <lineage>
        <taxon>Eukaryota</taxon>
        <taxon>Viridiplantae</taxon>
        <taxon>Streptophyta</taxon>
        <taxon>Embryophyta</taxon>
        <taxon>Tracheophyta</taxon>
        <taxon>Spermatophyta</taxon>
        <taxon>Magnoliopsida</taxon>
        <taxon>eudicotyledons</taxon>
        <taxon>Gunneridae</taxon>
        <taxon>Pentapetalae</taxon>
        <taxon>asterids</taxon>
        <taxon>campanulids</taxon>
        <taxon>Asterales</taxon>
        <taxon>Asteraceae</taxon>
        <taxon>Asteroideae</taxon>
        <taxon>Heliantheae alliance</taxon>
        <taxon>Millerieae</taxon>
        <taxon>Smallanthus</taxon>
    </lineage>
</organism>
<keyword evidence="2" id="KW-1185">Reference proteome</keyword>
<evidence type="ECO:0000313" key="1">
    <source>
        <dbReference type="EMBL" id="KAI3824208.1"/>
    </source>
</evidence>
<reference evidence="2" key="1">
    <citation type="journal article" date="2022" name="Mol. Ecol. Resour.">
        <title>The genomes of chicory, endive, great burdock and yacon provide insights into Asteraceae palaeo-polyploidization history and plant inulin production.</title>
        <authorList>
            <person name="Fan W."/>
            <person name="Wang S."/>
            <person name="Wang H."/>
            <person name="Wang A."/>
            <person name="Jiang F."/>
            <person name="Liu H."/>
            <person name="Zhao H."/>
            <person name="Xu D."/>
            <person name="Zhang Y."/>
        </authorList>
    </citation>
    <scope>NUCLEOTIDE SEQUENCE [LARGE SCALE GENOMIC DNA]</scope>
    <source>
        <strain evidence="2">cv. Yunnan</strain>
    </source>
</reference>
<name>A0ACB9JW85_9ASTR</name>
<reference evidence="1 2" key="2">
    <citation type="journal article" date="2022" name="Mol. Ecol. Resour.">
        <title>The genomes of chicory, endive, great burdock and yacon provide insights into Asteraceae paleo-polyploidization history and plant inulin production.</title>
        <authorList>
            <person name="Fan W."/>
            <person name="Wang S."/>
            <person name="Wang H."/>
            <person name="Wang A."/>
            <person name="Jiang F."/>
            <person name="Liu H."/>
            <person name="Zhao H."/>
            <person name="Xu D."/>
            <person name="Zhang Y."/>
        </authorList>
    </citation>
    <scope>NUCLEOTIDE SEQUENCE [LARGE SCALE GENOMIC DNA]</scope>
    <source>
        <strain evidence="2">cv. Yunnan</strain>
        <tissue evidence="1">Leaves</tissue>
    </source>
</reference>